<dbReference type="CDD" id="cd21146">
    <property type="entry name" value="Nip7_N_euk"/>
    <property type="match status" value="1"/>
</dbReference>
<dbReference type="SUPFAM" id="SSF88697">
    <property type="entry name" value="PUA domain-like"/>
    <property type="match status" value="1"/>
</dbReference>
<dbReference type="CDD" id="cd21151">
    <property type="entry name" value="PUA_Nip7-like"/>
    <property type="match status" value="1"/>
</dbReference>
<dbReference type="SUPFAM" id="SSF88802">
    <property type="entry name" value="Pre-PUA domain"/>
    <property type="match status" value="1"/>
</dbReference>
<dbReference type="EMBL" id="JABANN010000244">
    <property type="protein sequence ID" value="KAF4665026.1"/>
    <property type="molecule type" value="Genomic_DNA"/>
</dbReference>
<dbReference type="PANTHER" id="PTHR23415">
    <property type="entry name" value="CYCLIN-DEPENDENT KINASES REGULATORY SUBUNIT/60S RIBOSOME SUBUNIT BIOGENESIS PROTEIN NIP7"/>
    <property type="match status" value="1"/>
</dbReference>
<dbReference type="FunFam" id="3.10.450.220:FF:000001">
    <property type="entry name" value="60S ribosome subunit biogenesis protein NIP7 homolog"/>
    <property type="match status" value="1"/>
</dbReference>
<organism evidence="7 8">
    <name type="scientific">Perkinsus olseni</name>
    <name type="common">Perkinsus atlanticus</name>
    <dbReference type="NCBI Taxonomy" id="32597"/>
    <lineage>
        <taxon>Eukaryota</taxon>
        <taxon>Sar</taxon>
        <taxon>Alveolata</taxon>
        <taxon>Perkinsozoa</taxon>
        <taxon>Perkinsea</taxon>
        <taxon>Perkinsida</taxon>
        <taxon>Perkinsidae</taxon>
        <taxon>Perkinsus</taxon>
    </lineage>
</organism>
<dbReference type="InterPro" id="IPR002478">
    <property type="entry name" value="PUA"/>
</dbReference>
<dbReference type="InterPro" id="IPR055359">
    <property type="entry name" value="Nip7_N_euk"/>
</dbReference>
<dbReference type="InterPro" id="IPR036974">
    <property type="entry name" value="PUA_sf"/>
</dbReference>
<evidence type="ECO:0000256" key="3">
    <source>
        <dbReference type="ARBA" id="ARBA00022517"/>
    </source>
</evidence>
<protein>
    <submittedName>
        <fullName evidence="7">Ribosome biosynthesis protein nip7</fullName>
    </submittedName>
</protein>
<dbReference type="Gene3D" id="2.30.130.10">
    <property type="entry name" value="PUA domain"/>
    <property type="match status" value="1"/>
</dbReference>
<comment type="similarity">
    <text evidence="2">Belongs to the NIP7 family.</text>
</comment>
<sequence>MGNLCCCFDGPTTTAAMPPPATTTVTRSTYEAPGAPQNFTYGAQPVEEVKPAVMPQPAQPHQIVMPDGRVAVLGSDGQYYPVAQNQQSVASVSTVQTAPQPPVVQNQVVETHTTTVVEHSAPAAPAAPQPEVGLGTAMLAGTAGFLGGMMLGSAMEQPSTTVVVEESPVVIEESPTIIEETVVFEKLKKFLGANLQLLVDRADGENYVFRLHKDRVFYMSENLLRKAQHIPRKCLLSAGVCFGKFTHSRKFRLHITCLDYLAKLATHKIWVKPTGEQSFVYGNHVVKAHLRRVTEDTPANTGVVILNEQEVPLGFGVTAKSVGECRTAGPEQIVVYHQADIGEYLREEANLV</sequence>
<evidence type="ECO:0000256" key="2">
    <source>
        <dbReference type="ARBA" id="ARBA00009895"/>
    </source>
</evidence>
<dbReference type="InterPro" id="IPR005155">
    <property type="entry name" value="UPF0113_PUA"/>
</dbReference>
<proteinExistence type="inferred from homology"/>
<name>A0A7J6M0T9_PEROL</name>
<dbReference type="Gene3D" id="3.10.450.220">
    <property type="match status" value="1"/>
</dbReference>
<dbReference type="Pfam" id="PF03657">
    <property type="entry name" value="UPF0113"/>
    <property type="match status" value="1"/>
</dbReference>
<dbReference type="SMART" id="SM00359">
    <property type="entry name" value="PUA"/>
    <property type="match status" value="1"/>
</dbReference>
<dbReference type="AlphaFoldDB" id="A0A7J6M0T9"/>
<evidence type="ECO:0000256" key="5">
    <source>
        <dbReference type="ARBA" id="ARBA00023242"/>
    </source>
</evidence>
<evidence type="ECO:0000256" key="1">
    <source>
        <dbReference type="ARBA" id="ARBA00004604"/>
    </source>
</evidence>
<reference evidence="7 8" key="1">
    <citation type="submission" date="2020-04" db="EMBL/GenBank/DDBJ databases">
        <title>Perkinsus olseni comparative genomics.</title>
        <authorList>
            <person name="Bogema D.R."/>
        </authorList>
    </citation>
    <scope>NUCLEOTIDE SEQUENCE [LARGE SCALE GENOMIC DNA]</scope>
    <source>
        <strain evidence="7">ATCC PRA-31</strain>
    </source>
</reference>
<dbReference type="InterPro" id="IPR040598">
    <property type="entry name" value="NIP7_N"/>
</dbReference>
<gene>
    <name evidence="7" type="primary">NIP7</name>
    <name evidence="7" type="ORF">FOL46_003911</name>
</gene>
<dbReference type="Pfam" id="PF17833">
    <property type="entry name" value="pre-PUA_NIP7"/>
    <property type="match status" value="1"/>
</dbReference>
<dbReference type="GO" id="GO:0003723">
    <property type="term" value="F:RNA binding"/>
    <property type="evidence" value="ECO:0007669"/>
    <property type="project" value="UniProtKB-KW"/>
</dbReference>
<keyword evidence="3" id="KW-0690">Ribosome biogenesis</keyword>
<dbReference type="GO" id="GO:0005730">
    <property type="term" value="C:nucleolus"/>
    <property type="evidence" value="ECO:0007669"/>
    <property type="project" value="UniProtKB-SubCell"/>
</dbReference>
<dbReference type="FunFam" id="2.30.130.10:FF:000002">
    <property type="entry name" value="60S ribosome subunit biogenesis protein NIP7 homolog"/>
    <property type="match status" value="1"/>
</dbReference>
<evidence type="ECO:0000313" key="7">
    <source>
        <dbReference type="EMBL" id="KAF4665026.1"/>
    </source>
</evidence>
<dbReference type="GO" id="GO:0042254">
    <property type="term" value="P:ribosome biogenesis"/>
    <property type="evidence" value="ECO:0007669"/>
    <property type="project" value="UniProtKB-KW"/>
</dbReference>
<dbReference type="PROSITE" id="PS50890">
    <property type="entry name" value="PUA"/>
    <property type="match status" value="1"/>
</dbReference>
<comment type="caution">
    <text evidence="7">The sequence shown here is derived from an EMBL/GenBank/DDBJ whole genome shotgun (WGS) entry which is preliminary data.</text>
</comment>
<accession>A0A7J6M0T9</accession>
<keyword evidence="5" id="KW-0539">Nucleus</keyword>
<keyword evidence="4" id="KW-0694">RNA-binding</keyword>
<evidence type="ECO:0000259" key="6">
    <source>
        <dbReference type="SMART" id="SM00359"/>
    </source>
</evidence>
<feature type="domain" description="PUA" evidence="6">
    <location>
        <begin position="267"/>
        <end position="342"/>
    </location>
</feature>
<comment type="subcellular location">
    <subcellularLocation>
        <location evidence="1">Nucleus</location>
        <location evidence="1">Nucleolus</location>
    </subcellularLocation>
</comment>
<dbReference type="InterPro" id="IPR015947">
    <property type="entry name" value="PUA-like_sf"/>
</dbReference>
<evidence type="ECO:0000313" key="8">
    <source>
        <dbReference type="Proteomes" id="UP000572268"/>
    </source>
</evidence>
<dbReference type="Proteomes" id="UP000572268">
    <property type="component" value="Unassembled WGS sequence"/>
</dbReference>
<evidence type="ECO:0000256" key="4">
    <source>
        <dbReference type="ARBA" id="ARBA00022884"/>
    </source>
</evidence>